<protein>
    <submittedName>
        <fullName evidence="1">Metalloprotease</fullName>
        <ecNumber evidence="1">3.4.24.56</ecNumber>
    </submittedName>
</protein>
<keyword evidence="1" id="KW-0378">Hydrolase</keyword>
<evidence type="ECO:0000313" key="2">
    <source>
        <dbReference type="Proteomes" id="UP001165960"/>
    </source>
</evidence>
<dbReference type="Proteomes" id="UP001165960">
    <property type="component" value="Unassembled WGS sequence"/>
</dbReference>
<dbReference type="EMBL" id="QTSX02004988">
    <property type="protein sequence ID" value="KAJ9062829.1"/>
    <property type="molecule type" value="Genomic_DNA"/>
</dbReference>
<accession>A0ACC2SK98</accession>
<name>A0ACC2SK98_9FUNG</name>
<evidence type="ECO:0000313" key="1">
    <source>
        <dbReference type="EMBL" id="KAJ9062829.1"/>
    </source>
</evidence>
<gene>
    <name evidence="1" type="primary">STE23_8</name>
    <name evidence="1" type="ORF">DSO57_1006278</name>
</gene>
<reference evidence="1" key="1">
    <citation type="submission" date="2022-04" db="EMBL/GenBank/DDBJ databases">
        <title>Genome of the entomopathogenic fungus Entomophthora muscae.</title>
        <authorList>
            <person name="Elya C."/>
            <person name="Lovett B.R."/>
            <person name="Lee E."/>
            <person name="Macias A.M."/>
            <person name="Hajek A.E."/>
            <person name="De Bivort B.L."/>
            <person name="Kasson M.T."/>
            <person name="De Fine Licht H.H."/>
            <person name="Stajich J.E."/>
        </authorList>
    </citation>
    <scope>NUCLEOTIDE SEQUENCE</scope>
    <source>
        <strain evidence="1">Berkeley</strain>
    </source>
</reference>
<keyword evidence="1" id="KW-0482">Metalloprotease</keyword>
<proteinExistence type="predicted"/>
<dbReference type="EC" id="3.4.24.56" evidence="1"/>
<keyword evidence="1" id="KW-0645">Protease</keyword>
<organism evidence="1 2">
    <name type="scientific">Entomophthora muscae</name>
    <dbReference type="NCBI Taxonomy" id="34485"/>
    <lineage>
        <taxon>Eukaryota</taxon>
        <taxon>Fungi</taxon>
        <taxon>Fungi incertae sedis</taxon>
        <taxon>Zoopagomycota</taxon>
        <taxon>Entomophthoromycotina</taxon>
        <taxon>Entomophthoromycetes</taxon>
        <taxon>Entomophthorales</taxon>
        <taxon>Entomophthoraceae</taxon>
        <taxon>Entomophthora</taxon>
    </lineage>
</organism>
<keyword evidence="2" id="KW-1185">Reference proteome</keyword>
<sequence length="764" mass="86149">MLFFKFYKFGWWALVSVAAAKDAFQSKRIGNYEYQELVTPIVKSAADDREYLGLVLSNKMRVLLVSDPKTGSASAALDVAVGSIADPKSMPGLAHFCEHLLFMGTKKYPKVNAYFDYLGLNGGSSNARTSYDYTNYYFSVNHGSLEGALDRFSQFFINPLFSKESVAKEANAVNSEHLKNIQSDDWRAMQVQKHTINQTHPFSHFATGTYDTLYKIPKSKGIDPRQEIIKYYNKYYSANQMQLVVLGRESIEQLKNMTIPKFSKVRNSNISRPSIPFSPFSKDNLGIEIDINPVENSQKLNMQFPLPSQAKFYREKPPLLLKYFLSHENTGSIMEYLTEVGWATSISTSISNENIDFSIFDIIIELTPLGLENKYTIVQLILEYVKVIKEKGITKKYFDEVASINEIDFRFNENTNPSVYTSDLASAMRSPIPLSETLSSQSLVTRFDPELAQKMLGYISKDNLRLSVVAKIPDAQLKEPWYGTKYSIKKLPQLKPTGIKLQLSPPNTYIPNNFDLVDTNPQIQMLHNNSQGTLWYSGSPSKTPKVNICILLKNNKASRSPDLKVKMDLMAGIVKMKLKTFAYNPQLAGLSYNIVSTANGLVLTFSGYSQKIEEFALKVLNLIKNVEISKSSFKVYKDIYLQDNINAQFNDPVKLTMQRISVALVKNAWAKETLLSSLAPISHAQLSKFTKHLLSSAKMEMLVIGNMDQGSAKCIMEASQDVLQLKLPSNVFLHPTRSVVLPRGNFVTQMILKNKEEVNSAIVF</sequence>
<comment type="caution">
    <text evidence="1">The sequence shown here is derived from an EMBL/GenBank/DDBJ whole genome shotgun (WGS) entry which is preliminary data.</text>
</comment>